<gene>
    <name evidence="2" type="ORF">DDE20_08315</name>
</gene>
<name>A0A2T8HVJ3_9RHOB</name>
<comment type="caution">
    <text evidence="2">The sequence shown here is derived from an EMBL/GenBank/DDBJ whole genome shotgun (WGS) entry which is preliminary data.</text>
</comment>
<accession>A0A2T8HVJ3</accession>
<dbReference type="OrthoDB" id="5525128at2"/>
<keyword evidence="1" id="KW-0472">Membrane</keyword>
<keyword evidence="1" id="KW-1133">Transmembrane helix</keyword>
<dbReference type="EMBL" id="QDKM01000003">
    <property type="protein sequence ID" value="PVH29352.1"/>
    <property type="molecule type" value="Genomic_DNA"/>
</dbReference>
<keyword evidence="3" id="KW-1185">Reference proteome</keyword>
<evidence type="ECO:0000313" key="3">
    <source>
        <dbReference type="Proteomes" id="UP000245911"/>
    </source>
</evidence>
<proteinExistence type="predicted"/>
<protein>
    <recommendedName>
        <fullName evidence="4">Pilus assembly protein</fullName>
    </recommendedName>
</protein>
<dbReference type="AlphaFoldDB" id="A0A2T8HVJ3"/>
<keyword evidence="1" id="KW-0812">Transmembrane</keyword>
<evidence type="ECO:0000313" key="2">
    <source>
        <dbReference type="EMBL" id="PVH29352.1"/>
    </source>
</evidence>
<organism evidence="2 3">
    <name type="scientific">Pararhodobacter oceanensis</name>
    <dbReference type="NCBI Taxonomy" id="2172121"/>
    <lineage>
        <taxon>Bacteria</taxon>
        <taxon>Pseudomonadati</taxon>
        <taxon>Pseudomonadota</taxon>
        <taxon>Alphaproteobacteria</taxon>
        <taxon>Rhodobacterales</taxon>
        <taxon>Paracoccaceae</taxon>
        <taxon>Pararhodobacter</taxon>
    </lineage>
</organism>
<reference evidence="2 3" key="1">
    <citation type="submission" date="2018-04" db="EMBL/GenBank/DDBJ databases">
        <title>Pararhodobacter oceanense sp. nov., isolated from marine intertidal sediment.</title>
        <authorList>
            <person name="Wang X.-L."/>
            <person name="Du Z.-J."/>
        </authorList>
    </citation>
    <scope>NUCLEOTIDE SEQUENCE [LARGE SCALE GENOMIC DNA]</scope>
    <source>
        <strain evidence="2 3">AM505</strain>
    </source>
</reference>
<sequence>MTTSLKTFARDDSGAVTVDWVVLTAAIVGLGLAVVTSVRTGVGALGTEISTSLSSASVASLSTLGTAGE</sequence>
<evidence type="ECO:0008006" key="4">
    <source>
        <dbReference type="Google" id="ProtNLM"/>
    </source>
</evidence>
<evidence type="ECO:0000256" key="1">
    <source>
        <dbReference type="SAM" id="Phobius"/>
    </source>
</evidence>
<feature type="transmembrane region" description="Helical" evidence="1">
    <location>
        <begin position="20"/>
        <end position="38"/>
    </location>
</feature>
<dbReference type="Proteomes" id="UP000245911">
    <property type="component" value="Unassembled WGS sequence"/>
</dbReference>